<dbReference type="InterPro" id="IPR051782">
    <property type="entry name" value="ABC_Transporter_VariousFunc"/>
</dbReference>
<feature type="domain" description="ABC transporter" evidence="4">
    <location>
        <begin position="6"/>
        <end position="231"/>
    </location>
</feature>
<gene>
    <name evidence="5" type="ORF">E4U02_09045</name>
</gene>
<dbReference type="InterPro" id="IPR003439">
    <property type="entry name" value="ABC_transporter-like_ATP-bd"/>
</dbReference>
<dbReference type="GO" id="GO:0016887">
    <property type="term" value="F:ATP hydrolysis activity"/>
    <property type="evidence" value="ECO:0007669"/>
    <property type="project" value="InterPro"/>
</dbReference>
<evidence type="ECO:0000313" key="6">
    <source>
        <dbReference type="Proteomes" id="UP000298358"/>
    </source>
</evidence>
<keyword evidence="1" id="KW-0813">Transport</keyword>
<dbReference type="Pfam" id="PF00005">
    <property type="entry name" value="ABC_tran"/>
    <property type="match status" value="1"/>
</dbReference>
<keyword evidence="2" id="KW-0547">Nucleotide-binding</keyword>
<keyword evidence="3 5" id="KW-0067">ATP-binding</keyword>
<dbReference type="Gene3D" id="3.40.50.300">
    <property type="entry name" value="P-loop containing nucleotide triphosphate hydrolases"/>
    <property type="match status" value="1"/>
</dbReference>
<dbReference type="InterPro" id="IPR027417">
    <property type="entry name" value="P-loop_NTPase"/>
</dbReference>
<dbReference type="InterPro" id="IPR003593">
    <property type="entry name" value="AAA+_ATPase"/>
</dbReference>
<sequence>MTNAAIEVKGLRKNYGRTPALRGIDLRLEPGTVLGLIGPNGAGKTTTLRILLDLLRPSSGAVRVLGEDPRRGGPALRRRIGYLPGDLRLDGRTTGKRMLSFYRSVSGPVARGREDQLAERLGLDLSRPIGTLSKGNRQKLGLIQAFMHDPDLLILDEPTSGLDPLVQRTFLELVREARHEGAAVLLSSHVLSEIQHVADDVAVLAEGRIIATGDVAALRRGAARRIRAVFGGTDSDAVWDQIWQLPLRETALSDESDGVHLEALYDGDLDPFIKTISWLTTLELDIQEPDLEDAVLQLYSGSHAPAEGEAPLDLATLYGQAGRTEGEAGA</sequence>
<dbReference type="EMBL" id="SPQB01000019">
    <property type="protein sequence ID" value="TFU32750.1"/>
    <property type="molecule type" value="Genomic_DNA"/>
</dbReference>
<dbReference type="SUPFAM" id="SSF52540">
    <property type="entry name" value="P-loop containing nucleoside triphosphate hydrolases"/>
    <property type="match status" value="1"/>
</dbReference>
<dbReference type="OrthoDB" id="9804819at2"/>
<dbReference type="PROSITE" id="PS00211">
    <property type="entry name" value="ABC_TRANSPORTER_1"/>
    <property type="match status" value="1"/>
</dbReference>
<evidence type="ECO:0000313" key="5">
    <source>
        <dbReference type="EMBL" id="TFU32750.1"/>
    </source>
</evidence>
<evidence type="ECO:0000256" key="3">
    <source>
        <dbReference type="ARBA" id="ARBA00022840"/>
    </source>
</evidence>
<proteinExistence type="predicted"/>
<evidence type="ECO:0000259" key="4">
    <source>
        <dbReference type="PROSITE" id="PS50893"/>
    </source>
</evidence>
<dbReference type="Proteomes" id="UP000298358">
    <property type="component" value="Unassembled WGS sequence"/>
</dbReference>
<name>A0A4Y9FW30_9MICO</name>
<dbReference type="PROSITE" id="PS50893">
    <property type="entry name" value="ABC_TRANSPORTER_2"/>
    <property type="match status" value="1"/>
</dbReference>
<reference evidence="5 6" key="1">
    <citation type="submission" date="2019-03" db="EMBL/GenBank/DDBJ databases">
        <title>Diversity of the mouse oral microbiome.</title>
        <authorList>
            <person name="Joseph S."/>
            <person name="Aduse-Opoku J."/>
            <person name="Curtis M."/>
            <person name="Wade W."/>
            <person name="Hashim A."/>
        </authorList>
    </citation>
    <scope>NUCLEOTIDE SEQUENCE [LARGE SCALE GENOMIC DNA]</scope>
    <source>
        <strain evidence="5 6">P1012</strain>
    </source>
</reference>
<dbReference type="SMART" id="SM00382">
    <property type="entry name" value="AAA"/>
    <property type="match status" value="1"/>
</dbReference>
<dbReference type="GO" id="GO:0005524">
    <property type="term" value="F:ATP binding"/>
    <property type="evidence" value="ECO:0007669"/>
    <property type="project" value="UniProtKB-KW"/>
</dbReference>
<dbReference type="PANTHER" id="PTHR42939:SF1">
    <property type="entry name" value="ABC TRANSPORTER ATP-BINDING PROTEIN ALBC-RELATED"/>
    <property type="match status" value="1"/>
</dbReference>
<evidence type="ECO:0000256" key="1">
    <source>
        <dbReference type="ARBA" id="ARBA00022448"/>
    </source>
</evidence>
<keyword evidence="6" id="KW-1185">Reference proteome</keyword>
<dbReference type="CDD" id="cd03230">
    <property type="entry name" value="ABC_DR_subfamily_A"/>
    <property type="match status" value="1"/>
</dbReference>
<evidence type="ECO:0000256" key="2">
    <source>
        <dbReference type="ARBA" id="ARBA00022741"/>
    </source>
</evidence>
<dbReference type="RefSeq" id="WP_135114519.1">
    <property type="nucleotide sequence ID" value="NZ_JADGLL010000019.1"/>
</dbReference>
<accession>A0A4Y9FW30</accession>
<dbReference type="PANTHER" id="PTHR42939">
    <property type="entry name" value="ABC TRANSPORTER ATP-BINDING PROTEIN ALBC-RELATED"/>
    <property type="match status" value="1"/>
</dbReference>
<protein>
    <submittedName>
        <fullName evidence="5">ABC transporter ATP-binding protein</fullName>
    </submittedName>
</protein>
<comment type="caution">
    <text evidence="5">The sequence shown here is derived from an EMBL/GenBank/DDBJ whole genome shotgun (WGS) entry which is preliminary data.</text>
</comment>
<organism evidence="5 6">
    <name type="scientific">Microbacterium paludicola</name>
    <dbReference type="NCBI Taxonomy" id="300019"/>
    <lineage>
        <taxon>Bacteria</taxon>
        <taxon>Bacillati</taxon>
        <taxon>Actinomycetota</taxon>
        <taxon>Actinomycetes</taxon>
        <taxon>Micrococcales</taxon>
        <taxon>Microbacteriaceae</taxon>
        <taxon>Microbacterium</taxon>
    </lineage>
</organism>
<dbReference type="InterPro" id="IPR017871">
    <property type="entry name" value="ABC_transporter-like_CS"/>
</dbReference>
<dbReference type="AlphaFoldDB" id="A0A4Y9FW30"/>